<protein>
    <submittedName>
        <fullName evidence="2">Putative exported protein</fullName>
    </submittedName>
</protein>
<dbReference type="EMBL" id="FO704550">
    <property type="protein sequence ID" value="CDG16809.1"/>
    <property type="molecule type" value="Genomic_DNA"/>
</dbReference>
<feature type="transmembrane region" description="Helical" evidence="1">
    <location>
        <begin position="89"/>
        <end position="108"/>
    </location>
</feature>
<evidence type="ECO:0000313" key="2">
    <source>
        <dbReference type="EMBL" id="CDG16809.1"/>
    </source>
</evidence>
<keyword evidence="5" id="KW-1185">Reference proteome</keyword>
<evidence type="ECO:0000313" key="4">
    <source>
        <dbReference type="Proteomes" id="UP000032721"/>
    </source>
</evidence>
<evidence type="ECO:0000313" key="5">
    <source>
        <dbReference type="Proteomes" id="UP000324170"/>
    </source>
</evidence>
<feature type="transmembrane region" description="Helical" evidence="1">
    <location>
        <begin position="58"/>
        <end position="77"/>
    </location>
</feature>
<dbReference type="KEGG" id="xdo:XDD1_1106"/>
<dbReference type="Proteomes" id="UP000032721">
    <property type="component" value="Chromosome"/>
</dbReference>
<dbReference type="OrthoDB" id="6547738at2"/>
<dbReference type="EMBL" id="VNHN01000003">
    <property type="protein sequence ID" value="TYP16532.1"/>
    <property type="molecule type" value="Genomic_DNA"/>
</dbReference>
<reference evidence="2 4" key="1">
    <citation type="submission" date="2013-07" db="EMBL/GenBank/DDBJ databases">
        <authorList>
            <person name="Genoscope - CEA"/>
        </authorList>
    </citation>
    <scope>NUCLEOTIDE SEQUENCE [LARGE SCALE GENOMIC DNA]</scope>
    <source>
        <strain evidence="2">FRM16</strain>
        <strain evidence="4">FRM16 / DSM 17909</strain>
    </source>
</reference>
<dbReference type="HOGENOM" id="CLU_159215_0_0_6"/>
<evidence type="ECO:0000256" key="1">
    <source>
        <dbReference type="SAM" id="Phobius"/>
    </source>
</evidence>
<dbReference type="STRING" id="351671.XDD1_1106"/>
<reference evidence="3 5" key="2">
    <citation type="submission" date="2019-07" db="EMBL/GenBank/DDBJ databases">
        <title>Genomic Encyclopedia of Type Strains, Phase I: the one thousand microbial genomes (KMG-I) project.</title>
        <authorList>
            <person name="Kyrpides N."/>
        </authorList>
    </citation>
    <scope>NUCLEOTIDE SEQUENCE [LARGE SCALE GENOMIC DNA]</scope>
    <source>
        <strain evidence="3 5">DSM 17909</strain>
    </source>
</reference>
<keyword evidence="1" id="KW-0812">Transmembrane</keyword>
<accession>A0A068QPV7</accession>
<dbReference type="AlphaFoldDB" id="A0A068QPV7"/>
<proteinExistence type="predicted"/>
<gene>
    <name evidence="3" type="ORF">LY16_00390</name>
    <name evidence="2" type="ORF">XDD1_1106</name>
</gene>
<keyword evidence="1" id="KW-1133">Transmembrane helix</keyword>
<keyword evidence="1" id="KW-0472">Membrane</keyword>
<dbReference type="Proteomes" id="UP000324170">
    <property type="component" value="Unassembled WGS sequence"/>
</dbReference>
<feature type="transmembrane region" description="Helical" evidence="1">
    <location>
        <begin position="16"/>
        <end position="38"/>
    </location>
</feature>
<dbReference type="RefSeq" id="WP_045969292.1">
    <property type="nucleotide sequence ID" value="NZ_CAWMED010000001.1"/>
</dbReference>
<sequence>MAEITKAQVIRLVKKGFMTALIITAVTIITLVMGGSGLNHAEKFTDLYHWIAKTKPFWLVWRLGLYLVLGWGGWKIWQVTKTKPEYRAVLLRMMAVSLLFILLCEYALSGYY</sequence>
<name>A0A068QPV7_9GAMM</name>
<evidence type="ECO:0000313" key="3">
    <source>
        <dbReference type="EMBL" id="TYP16532.1"/>
    </source>
</evidence>
<organism evidence="2 4">
    <name type="scientific">Xenorhabdus doucetiae</name>
    <dbReference type="NCBI Taxonomy" id="351671"/>
    <lineage>
        <taxon>Bacteria</taxon>
        <taxon>Pseudomonadati</taxon>
        <taxon>Pseudomonadota</taxon>
        <taxon>Gammaproteobacteria</taxon>
        <taxon>Enterobacterales</taxon>
        <taxon>Morganellaceae</taxon>
        <taxon>Xenorhabdus</taxon>
    </lineage>
</organism>